<protein>
    <submittedName>
        <fullName evidence="1">TIGR02281 family clan AA aspartic protease</fullName>
        <ecNumber evidence="1">3.4.23.-</ecNumber>
    </submittedName>
</protein>
<evidence type="ECO:0000313" key="1">
    <source>
        <dbReference type="EMBL" id="UXN58046.1"/>
    </source>
</evidence>
<geneLocation type="plasmid" evidence="1 2">
    <name>p_unnamed2</name>
</geneLocation>
<reference evidence="1" key="1">
    <citation type="submission" date="2022-09" db="EMBL/GenBank/DDBJ databases">
        <title>Interaction between co-microsymbionts with complementary sets of symbiotic genes in legume-rhizobium systems.</title>
        <authorList>
            <person name="Safronova V."/>
            <person name="Sazanova A."/>
            <person name="Afonin A."/>
            <person name="Chirak E."/>
        </authorList>
    </citation>
    <scope>NUCLEOTIDE SEQUENCE</scope>
    <source>
        <strain evidence="1">A18/3m</strain>
    </source>
</reference>
<proteinExistence type="predicted"/>
<sequence length="316" mass="34341">MPSAVVNRNPMAGHIAVLLREPCDWNATYEFAGALQQAGYQREAAKVFQAYSAKCRPSDVALYRAADILYGLSDFPAAIKVTDDLLAMSPDLPQFHYLRAQILQGTKRYKEAIDAYDSTIGLAEDINSINSEVFRQLSASYAALGDYCEAITPIQTWMGLDPAANDTQRTRKILKDYSAKGKCELSHATGSDRFPTQGQNVITAKVMINGVPGIFIVDTGASFVSLSKKFAERAKLPLSGNYSIRMQTANGIAMAQRSSISKVQIGRISAEGVAAVVMAAGEDAGDGIDGLLGRSFLSRFDVSFGEKEWRIESKKQ</sequence>
<keyword evidence="1" id="KW-0645">Protease</keyword>
<dbReference type="EC" id="3.4.23.-" evidence="1"/>
<name>A0ACD4CWU8_9HYPH</name>
<organism evidence="1 2">
    <name type="scientific">Phyllobacterium zundukense</name>
    <dbReference type="NCBI Taxonomy" id="1867719"/>
    <lineage>
        <taxon>Bacteria</taxon>
        <taxon>Pseudomonadati</taxon>
        <taxon>Pseudomonadota</taxon>
        <taxon>Alphaproteobacteria</taxon>
        <taxon>Hyphomicrobiales</taxon>
        <taxon>Phyllobacteriaceae</taxon>
        <taxon>Phyllobacterium</taxon>
    </lineage>
</organism>
<evidence type="ECO:0000313" key="2">
    <source>
        <dbReference type="Proteomes" id="UP001061991"/>
    </source>
</evidence>
<keyword evidence="1" id="KW-0378">Hydrolase</keyword>
<dbReference type="Proteomes" id="UP001061991">
    <property type="component" value="Plasmid p_unnamed2"/>
</dbReference>
<gene>
    <name evidence="1" type="ORF">N8E88_07145</name>
</gene>
<keyword evidence="1" id="KW-0614">Plasmid</keyword>
<dbReference type="EMBL" id="CP104971">
    <property type="protein sequence ID" value="UXN58046.1"/>
    <property type="molecule type" value="Genomic_DNA"/>
</dbReference>
<accession>A0ACD4CWU8</accession>
<keyword evidence="2" id="KW-1185">Reference proteome</keyword>